<evidence type="ECO:0000313" key="1">
    <source>
        <dbReference type="EMBL" id="KAJ3555791.1"/>
    </source>
</evidence>
<sequence length="1294" mass="144936">MPLSQRPGLARFVQICTAAQPRDAPHLASRFCGAGSASPCSGNQAVITVRGIVHSVVSGFEFLQLSHLPPTGCDVDGKRGEPSYISCHRRSLASSLTNMDTVHTPHSALPPDLVSLRLGVWRVILRRRSINFHPFSIKATLAEWTTSPSTANVIRLFHDIYSLGPFFFFVTILSNCLSGVEGTIVVWSSNRLLHLIEEGYRNQKQDGHAIAQALFLRIFSLTLISSWHWIAVRTNAVLSTRVRMHFEERILRGMYSHLNIDLVTSQKNSGAINADPLAAWEAFMAFLGTLRVLSTTISQLFLVTTFMKTWNNSFMPLLLCILWPVVTAMSEQRTLWTFIAYVASEPYKRLKALRNLAMHKSEVIGGGLSCYIMDEYRKAQRLLGDTSSQYPWELYSVSASPLFDIGARLMSDFPLIYYASECIRSDYPLSIASLATLQQLCVILESTVGDIIRERDNVIRNIRKLKDLYYDPTPQQESPALIPYSSSSKAGMGLELRDVSFQYPNAETIEPALCKVSFSIPPSSLVVIVGENGSGKSSLINILAGLYEPTSGEILIDGLPARYYRRADLQASISLLAQNHNIFNLSLAETIGIGDPDSVNDMNRIEEAARLGGAYELVQRYNAGFDEVLQPVITAFSSDHPGHDHQLRELLDDVERQKDVSGGEKQRISASRTFMRLMSGKINFVVVDEPTSAMDPLGEFELFRKLRSARAGKTMVFVTHRFGHLTKYADLILCMKSGRLIEKGTHQELMERNGEYRRLYDIQAKEGTESASRNSKQAYVYTAFSSRGRRSLGYVAILIPTVLSDRAEATSFCAAFVAYYLNSEELKSRKYGWYRIHRRSVERSGPNKDSEAMETIPDYAPSVGSADIIQTELRRDIPSDLDKYSSQATRSSSLVDLHRFAETGADYILGSASFSSSRSVSSQHLDAQNEDRIGAGDVDPLRMPGSFPYDDDDDSFNNPFESPAGGIGEMLHWLERHHSQPTRQVMPTLQAVVLRSDHIVSLRGHDSEASLEDEQDQEGPIFGNPDVEFVSQPRLAEKLFQCSICFEKYPEDLAVLVEPCLHSYCRECMETHINTKLQERQYPVICPVCSSDTVEIPSALSSVFIQQFGLKEESRIIMKELQEASYSILIHCRGCDRETFLDRSEYDSAAVISCPFSDCSRSWCKQCSTAVNPLNPKHSCGARASAKAFARLVEKKGWKYCPGCRTPTSKQGGCNHMTCITPGCNTHFCYVCGDEIGRGNSQRDIGHALLLHYARCSAPRATRRRRLAHLIAPNRLREFFESNLRNPLRRLMRR</sequence>
<name>A0ACC1T914_9APHY</name>
<organism evidence="1 2">
    <name type="scientific">Phlebia brevispora</name>
    <dbReference type="NCBI Taxonomy" id="194682"/>
    <lineage>
        <taxon>Eukaryota</taxon>
        <taxon>Fungi</taxon>
        <taxon>Dikarya</taxon>
        <taxon>Basidiomycota</taxon>
        <taxon>Agaricomycotina</taxon>
        <taxon>Agaricomycetes</taxon>
        <taxon>Polyporales</taxon>
        <taxon>Meruliaceae</taxon>
        <taxon>Phlebia</taxon>
    </lineage>
</organism>
<proteinExistence type="predicted"/>
<gene>
    <name evidence="1" type="ORF">NM688_g2377</name>
</gene>
<keyword evidence="2" id="KW-1185">Reference proteome</keyword>
<accession>A0ACC1T914</accession>
<dbReference type="Proteomes" id="UP001148662">
    <property type="component" value="Unassembled WGS sequence"/>
</dbReference>
<comment type="caution">
    <text evidence="1">The sequence shown here is derived from an EMBL/GenBank/DDBJ whole genome shotgun (WGS) entry which is preliminary data.</text>
</comment>
<protein>
    <submittedName>
        <fullName evidence="1">Uncharacterized protein</fullName>
    </submittedName>
</protein>
<dbReference type="EMBL" id="JANHOG010000298">
    <property type="protein sequence ID" value="KAJ3555791.1"/>
    <property type="molecule type" value="Genomic_DNA"/>
</dbReference>
<evidence type="ECO:0000313" key="2">
    <source>
        <dbReference type="Proteomes" id="UP001148662"/>
    </source>
</evidence>
<reference evidence="1" key="1">
    <citation type="submission" date="2022-07" db="EMBL/GenBank/DDBJ databases">
        <title>Genome Sequence of Phlebia brevispora.</title>
        <authorList>
            <person name="Buettner E."/>
        </authorList>
    </citation>
    <scope>NUCLEOTIDE SEQUENCE</scope>
    <source>
        <strain evidence="1">MPL23</strain>
    </source>
</reference>